<evidence type="ECO:0000313" key="1">
    <source>
        <dbReference type="EMBL" id="GJD65649.1"/>
    </source>
</evidence>
<keyword evidence="2" id="KW-1185">Reference proteome</keyword>
<evidence type="ECO:0000313" key="2">
    <source>
        <dbReference type="Proteomes" id="UP001055286"/>
    </source>
</evidence>
<name>A0AA37M823_9HYPH</name>
<gene>
    <name evidence="1" type="ORF">MPEAHAMD_5844</name>
</gene>
<organism evidence="1 2">
    <name type="scientific">Methylobacterium frigidaeris</name>
    <dbReference type="NCBI Taxonomy" id="2038277"/>
    <lineage>
        <taxon>Bacteria</taxon>
        <taxon>Pseudomonadati</taxon>
        <taxon>Pseudomonadota</taxon>
        <taxon>Alphaproteobacteria</taxon>
        <taxon>Hyphomicrobiales</taxon>
        <taxon>Methylobacteriaceae</taxon>
        <taxon>Methylobacterium</taxon>
    </lineage>
</organism>
<dbReference type="AlphaFoldDB" id="A0AA37M823"/>
<reference evidence="1" key="2">
    <citation type="submission" date="2021-08" db="EMBL/GenBank/DDBJ databases">
        <authorList>
            <person name="Tani A."/>
            <person name="Ola A."/>
            <person name="Ogura Y."/>
            <person name="Katsura K."/>
            <person name="Hayashi T."/>
        </authorList>
    </citation>
    <scope>NUCLEOTIDE SEQUENCE</scope>
    <source>
        <strain evidence="1">JCM 32048</strain>
    </source>
</reference>
<dbReference type="EMBL" id="BPQJ01000044">
    <property type="protein sequence ID" value="GJD65649.1"/>
    <property type="molecule type" value="Genomic_DNA"/>
</dbReference>
<protein>
    <submittedName>
        <fullName evidence="1">Uncharacterized protein</fullName>
    </submittedName>
</protein>
<proteinExistence type="predicted"/>
<dbReference type="RefSeq" id="WP_238193042.1">
    <property type="nucleotide sequence ID" value="NZ_BPQJ01000044.1"/>
</dbReference>
<comment type="caution">
    <text evidence="1">The sequence shown here is derived from an EMBL/GenBank/DDBJ whole genome shotgun (WGS) entry which is preliminary data.</text>
</comment>
<accession>A0AA37M823</accession>
<reference evidence="1" key="1">
    <citation type="journal article" date="2016" name="Front. Microbiol.">
        <title>Genome Sequence of the Piezophilic, Mesophilic Sulfate-Reducing Bacterium Desulfovibrio indicus J2T.</title>
        <authorList>
            <person name="Cao J."/>
            <person name="Maignien L."/>
            <person name="Shao Z."/>
            <person name="Alain K."/>
            <person name="Jebbar M."/>
        </authorList>
    </citation>
    <scope>NUCLEOTIDE SEQUENCE</scope>
    <source>
        <strain evidence="1">JCM 32048</strain>
    </source>
</reference>
<dbReference type="Proteomes" id="UP001055286">
    <property type="component" value="Unassembled WGS sequence"/>
</dbReference>
<sequence>MQLWRQVGSGVSVSDVRRVVSGTVGVAAVARRLGVAPHTAHRWAGLAGVATRPHLPTDRLPERQRVTDGAVAAAIRGPLSLRAAAAALGVIAPGLKARARYLGLPTDPVGRTALRRAQA</sequence>